<comment type="cofactor">
    <cofactor evidence="1">
        <name>a divalent metal cation</name>
        <dbReference type="ChEBI" id="CHEBI:60240"/>
    </cofactor>
</comment>
<evidence type="ECO:0000313" key="6">
    <source>
        <dbReference type="EMBL" id="NIA71626.1"/>
    </source>
</evidence>
<dbReference type="InterPro" id="IPR036704">
    <property type="entry name" value="RraA/RraA-like_sf"/>
</dbReference>
<reference evidence="6" key="1">
    <citation type="submission" date="2020-03" db="EMBL/GenBank/DDBJ databases">
        <title>Genome of Pelagibius litoralis DSM 21314T.</title>
        <authorList>
            <person name="Wang G."/>
        </authorList>
    </citation>
    <scope>NUCLEOTIDE SEQUENCE</scope>
    <source>
        <strain evidence="6">DSM 21314</strain>
    </source>
</reference>
<dbReference type="PANTHER" id="PTHR33254:SF4">
    <property type="entry name" value="4-HYDROXY-4-METHYL-2-OXOGLUTARATE ALDOLASE 3-RELATED"/>
    <property type="match status" value="1"/>
</dbReference>
<keyword evidence="5" id="KW-0460">Magnesium</keyword>
<keyword evidence="7" id="KW-1185">Reference proteome</keyword>
<feature type="binding site" evidence="5">
    <location>
        <position position="122"/>
    </location>
    <ligand>
        <name>substrate</name>
    </ligand>
</feature>
<name>A0A967KHU6_9PROT</name>
<dbReference type="Pfam" id="PF03737">
    <property type="entry name" value="RraA-like"/>
    <property type="match status" value="1"/>
</dbReference>
<keyword evidence="5" id="KW-0479">Metal-binding</keyword>
<comment type="cofactor">
    <cofactor evidence="5">
        <name>Mg(2+)</name>
        <dbReference type="ChEBI" id="CHEBI:18420"/>
    </cofactor>
</comment>
<dbReference type="InterPro" id="IPR005493">
    <property type="entry name" value="RraA/RraA-like"/>
</dbReference>
<dbReference type="AlphaFoldDB" id="A0A967KHU6"/>
<dbReference type="Gene3D" id="3.50.30.40">
    <property type="entry name" value="Ribonuclease E inhibitor RraA/RraA-like"/>
    <property type="match status" value="1"/>
</dbReference>
<organism evidence="6 7">
    <name type="scientific">Pelagibius litoralis</name>
    <dbReference type="NCBI Taxonomy" id="374515"/>
    <lineage>
        <taxon>Bacteria</taxon>
        <taxon>Pseudomonadati</taxon>
        <taxon>Pseudomonadota</taxon>
        <taxon>Alphaproteobacteria</taxon>
        <taxon>Rhodospirillales</taxon>
        <taxon>Rhodovibrionaceae</taxon>
        <taxon>Pelagibius</taxon>
    </lineage>
</organism>
<proteinExistence type="predicted"/>
<dbReference type="Proteomes" id="UP000761264">
    <property type="component" value="Unassembled WGS sequence"/>
</dbReference>
<evidence type="ECO:0000256" key="1">
    <source>
        <dbReference type="ARBA" id="ARBA00001968"/>
    </source>
</evidence>
<evidence type="ECO:0000313" key="7">
    <source>
        <dbReference type="Proteomes" id="UP000761264"/>
    </source>
</evidence>
<dbReference type="CDD" id="cd16841">
    <property type="entry name" value="RraA_family"/>
    <property type="match status" value="1"/>
</dbReference>
<gene>
    <name evidence="6" type="ORF">HBA54_23830</name>
</gene>
<dbReference type="RefSeq" id="WP_167229459.1">
    <property type="nucleotide sequence ID" value="NZ_JAAQPH010000024.1"/>
</dbReference>
<protein>
    <recommendedName>
        <fullName evidence="2">Putative 4-hydroxy-4-methyl-2-oxoglutarate aldolase</fullName>
    </recommendedName>
    <alternativeName>
        <fullName evidence="3">Regulator of ribonuclease activity homolog</fullName>
    </alternativeName>
    <alternativeName>
        <fullName evidence="4">RraA-like protein</fullName>
    </alternativeName>
</protein>
<dbReference type="EMBL" id="JAAQPH010000024">
    <property type="protein sequence ID" value="NIA71626.1"/>
    <property type="molecule type" value="Genomic_DNA"/>
</dbReference>
<evidence type="ECO:0000256" key="4">
    <source>
        <dbReference type="ARBA" id="ARBA00030169"/>
    </source>
</evidence>
<sequence>MAGNTGNEADLTARLQACYTGVVHDVMRDLGLRDFTLPHDIRPLIPEKRLAGPVFTLSGHIDHNADPHETLLQWTGFLGKARPGTVVVCQPNDATIAHMGELSAETLQRRGILGYLVDGGCRDVDFILEIGFPVFCRYTTPRDVVGVWLPDGMDVPIRIGETDIHPGDYILADRDGACVLPRAQAAVIVTAAEAAVQTENKVRRAILDGMDPQQAYLKYGKF</sequence>
<dbReference type="SUPFAM" id="SSF89562">
    <property type="entry name" value="RraA-like"/>
    <property type="match status" value="1"/>
</dbReference>
<evidence type="ECO:0000256" key="3">
    <source>
        <dbReference type="ARBA" id="ARBA00029596"/>
    </source>
</evidence>
<evidence type="ECO:0000256" key="2">
    <source>
        <dbReference type="ARBA" id="ARBA00016549"/>
    </source>
</evidence>
<evidence type="ECO:0000256" key="5">
    <source>
        <dbReference type="PIRSR" id="PIRSR605493-1"/>
    </source>
</evidence>
<feature type="binding site" evidence="5">
    <location>
        <position position="123"/>
    </location>
    <ligand>
        <name>substrate</name>
    </ligand>
</feature>
<accession>A0A967KHU6</accession>
<dbReference type="GO" id="GO:0046872">
    <property type="term" value="F:metal ion binding"/>
    <property type="evidence" value="ECO:0007669"/>
    <property type="project" value="UniProtKB-KW"/>
</dbReference>
<comment type="caution">
    <text evidence="6">The sequence shown here is derived from an EMBL/GenBank/DDBJ whole genome shotgun (WGS) entry which is preliminary data.</text>
</comment>
<dbReference type="PANTHER" id="PTHR33254">
    <property type="entry name" value="4-HYDROXY-4-METHYL-2-OXOGLUTARATE ALDOLASE 3-RELATED"/>
    <property type="match status" value="1"/>
</dbReference>